<evidence type="ECO:0000256" key="7">
    <source>
        <dbReference type="RuleBase" id="RU363032"/>
    </source>
</evidence>
<comment type="caution">
    <text evidence="9">The sequence shown here is derived from an EMBL/GenBank/DDBJ whole genome shotgun (WGS) entry which is preliminary data.</text>
</comment>
<comment type="similarity">
    <text evidence="7">Belongs to the binding-protein-dependent transport system permease family.</text>
</comment>
<reference evidence="10" key="1">
    <citation type="journal article" date="2019" name="Int. J. Syst. Evol. Microbiol.">
        <title>The Global Catalogue of Microorganisms (GCM) 10K type strain sequencing project: providing services to taxonomists for standard genome sequencing and annotation.</title>
        <authorList>
            <consortium name="The Broad Institute Genomics Platform"/>
            <consortium name="The Broad Institute Genome Sequencing Center for Infectious Disease"/>
            <person name="Wu L."/>
            <person name="Ma J."/>
        </authorList>
    </citation>
    <scope>NUCLEOTIDE SEQUENCE [LARGE SCALE GENOMIC DNA]</scope>
    <source>
        <strain evidence="10">JCM 15577</strain>
    </source>
</reference>
<dbReference type="SUPFAM" id="SSF161098">
    <property type="entry name" value="MetI-like"/>
    <property type="match status" value="1"/>
</dbReference>
<comment type="subcellular location">
    <subcellularLocation>
        <location evidence="1 7">Cell membrane</location>
        <topology evidence="1 7">Multi-pass membrane protein</topology>
    </subcellularLocation>
</comment>
<feature type="transmembrane region" description="Helical" evidence="7">
    <location>
        <begin position="236"/>
        <end position="262"/>
    </location>
</feature>
<evidence type="ECO:0000259" key="8">
    <source>
        <dbReference type="PROSITE" id="PS50928"/>
    </source>
</evidence>
<evidence type="ECO:0000256" key="3">
    <source>
        <dbReference type="ARBA" id="ARBA00022475"/>
    </source>
</evidence>
<organism evidence="9 10">
    <name type="scientific">Microbacterium sediminicola</name>
    <dbReference type="NCBI Taxonomy" id="415210"/>
    <lineage>
        <taxon>Bacteria</taxon>
        <taxon>Bacillati</taxon>
        <taxon>Actinomycetota</taxon>
        <taxon>Actinomycetes</taxon>
        <taxon>Micrococcales</taxon>
        <taxon>Microbacteriaceae</taxon>
        <taxon>Microbacterium</taxon>
    </lineage>
</organism>
<evidence type="ECO:0000256" key="2">
    <source>
        <dbReference type="ARBA" id="ARBA00022448"/>
    </source>
</evidence>
<evidence type="ECO:0000313" key="10">
    <source>
        <dbReference type="Proteomes" id="UP001501690"/>
    </source>
</evidence>
<dbReference type="InterPro" id="IPR035906">
    <property type="entry name" value="MetI-like_sf"/>
</dbReference>
<keyword evidence="3" id="KW-1003">Cell membrane</keyword>
<name>A0ABP4UJV6_9MICO</name>
<feature type="domain" description="ABC transmembrane type-1" evidence="8">
    <location>
        <begin position="96"/>
        <end position="305"/>
    </location>
</feature>
<dbReference type="Pfam" id="PF19300">
    <property type="entry name" value="BPD_transp_1_N"/>
    <property type="match status" value="1"/>
</dbReference>
<accession>A0ABP4UJV6</accession>
<dbReference type="PANTHER" id="PTHR43163:SF6">
    <property type="entry name" value="DIPEPTIDE TRANSPORT SYSTEM PERMEASE PROTEIN DPPB-RELATED"/>
    <property type="match status" value="1"/>
</dbReference>
<keyword evidence="10" id="KW-1185">Reference proteome</keyword>
<feature type="transmembrane region" description="Helical" evidence="7">
    <location>
        <begin position="177"/>
        <end position="198"/>
    </location>
</feature>
<dbReference type="Pfam" id="PF00528">
    <property type="entry name" value="BPD_transp_1"/>
    <property type="match status" value="1"/>
</dbReference>
<proteinExistence type="inferred from homology"/>
<evidence type="ECO:0000256" key="1">
    <source>
        <dbReference type="ARBA" id="ARBA00004651"/>
    </source>
</evidence>
<dbReference type="PROSITE" id="PS50928">
    <property type="entry name" value="ABC_TM1"/>
    <property type="match status" value="1"/>
</dbReference>
<evidence type="ECO:0000256" key="5">
    <source>
        <dbReference type="ARBA" id="ARBA00022989"/>
    </source>
</evidence>
<feature type="transmembrane region" description="Helical" evidence="7">
    <location>
        <begin position="282"/>
        <end position="308"/>
    </location>
</feature>
<sequence length="315" mass="33083">MLKLIGYRVLLAIPQLLILSLLVFLLTYMVPGSVAAAILGDAAATPEAIAEIEEQLGLNRPIWERLADYYVALFHGDLGTSIISGQAVADMIAARIPATLSLVGGGLLFAILFGVSAGIFAGVRAGQVRDRAVTGFTAVIQSVPEFWVGLILVLVFVIQLGWFPVVAWTPPNQDAGAWLWGLLLPAIALGAGAFALIARQTRTAVADSLASKYVEMLTAAGVSRGRIVWKYALKNAMVPVLAASGLAVGILIGTSLVMERVFSFPGLGSLMLGSALSKDFPVVQGIALTIAIIVIVVNLVIDILYGVINPKARPA</sequence>
<dbReference type="Proteomes" id="UP001501690">
    <property type="component" value="Unassembled WGS sequence"/>
</dbReference>
<dbReference type="EMBL" id="BAAAPL010000002">
    <property type="protein sequence ID" value="GAA1704498.1"/>
    <property type="molecule type" value="Genomic_DNA"/>
</dbReference>
<keyword evidence="4 7" id="KW-0812">Transmembrane</keyword>
<dbReference type="InterPro" id="IPR045621">
    <property type="entry name" value="BPD_transp_1_N"/>
</dbReference>
<evidence type="ECO:0000256" key="4">
    <source>
        <dbReference type="ARBA" id="ARBA00022692"/>
    </source>
</evidence>
<gene>
    <name evidence="9" type="ORF">GCM10009808_23030</name>
</gene>
<dbReference type="PANTHER" id="PTHR43163">
    <property type="entry name" value="DIPEPTIDE TRANSPORT SYSTEM PERMEASE PROTEIN DPPB-RELATED"/>
    <property type="match status" value="1"/>
</dbReference>
<keyword evidence="6 7" id="KW-0472">Membrane</keyword>
<evidence type="ECO:0000256" key="6">
    <source>
        <dbReference type="ARBA" id="ARBA00023136"/>
    </source>
</evidence>
<feature type="transmembrane region" description="Helical" evidence="7">
    <location>
        <begin position="146"/>
        <end position="165"/>
    </location>
</feature>
<dbReference type="Gene3D" id="1.10.3720.10">
    <property type="entry name" value="MetI-like"/>
    <property type="match status" value="1"/>
</dbReference>
<feature type="transmembrane region" description="Helical" evidence="7">
    <location>
        <begin position="100"/>
        <end position="125"/>
    </location>
</feature>
<protein>
    <submittedName>
        <fullName evidence="9">ABC transporter permease</fullName>
    </submittedName>
</protein>
<dbReference type="InterPro" id="IPR000515">
    <property type="entry name" value="MetI-like"/>
</dbReference>
<dbReference type="RefSeq" id="WP_344072731.1">
    <property type="nucleotide sequence ID" value="NZ_BAAAPL010000002.1"/>
</dbReference>
<keyword evidence="5 7" id="KW-1133">Transmembrane helix</keyword>
<keyword evidence="2 7" id="KW-0813">Transport</keyword>
<dbReference type="CDD" id="cd06261">
    <property type="entry name" value="TM_PBP2"/>
    <property type="match status" value="1"/>
</dbReference>
<evidence type="ECO:0000313" key="9">
    <source>
        <dbReference type="EMBL" id="GAA1704498.1"/>
    </source>
</evidence>